<evidence type="ECO:0000256" key="6">
    <source>
        <dbReference type="ARBA" id="ARBA00023163"/>
    </source>
</evidence>
<dbReference type="EMBL" id="CAJHJF010006490">
    <property type="protein sequence ID" value="CAD6956841.1"/>
    <property type="molecule type" value="Genomic_DNA"/>
</dbReference>
<feature type="non-terminal residue" evidence="8">
    <location>
        <position position="127"/>
    </location>
</feature>
<dbReference type="InterPro" id="IPR007081">
    <property type="entry name" value="RNA_pol_Rpb1_5"/>
</dbReference>
<evidence type="ECO:0000256" key="5">
    <source>
        <dbReference type="ARBA" id="ARBA00022695"/>
    </source>
</evidence>
<dbReference type="EC" id="2.7.7.6" evidence="2"/>
<evidence type="ECO:0000256" key="2">
    <source>
        <dbReference type="ARBA" id="ARBA00012418"/>
    </source>
</evidence>
<evidence type="ECO:0000259" key="7">
    <source>
        <dbReference type="Pfam" id="PF04998"/>
    </source>
</evidence>
<dbReference type="GO" id="GO:0003677">
    <property type="term" value="F:DNA binding"/>
    <property type="evidence" value="ECO:0007669"/>
    <property type="project" value="InterPro"/>
</dbReference>
<comment type="similarity">
    <text evidence="1">Belongs to the RNA polymerase beta' chain family.</text>
</comment>
<proteinExistence type="inferred from homology"/>
<keyword evidence="6" id="KW-0804">Transcription</keyword>
<sequence>DKLYTNDIGALLHTYGVEAARAAIVSEMKAIFDTYGIAVSMRHLYLIADYQTATGGFRPFNRSGIADAPSPLLKASYEMTMTFLGNAALHQETEDFRSPSANLVIGRPIKSGTGAAGVHMALPTIPV</sequence>
<evidence type="ECO:0000256" key="1">
    <source>
        <dbReference type="ARBA" id="ARBA00006460"/>
    </source>
</evidence>
<evidence type="ECO:0000313" key="8">
    <source>
        <dbReference type="EMBL" id="CAD6956841.1"/>
    </source>
</evidence>
<keyword evidence="3" id="KW-0240">DNA-directed RNA polymerase</keyword>
<keyword evidence="5" id="KW-0548">Nucleotidyltransferase</keyword>
<organism evidence="8 9">
    <name type="scientific">Tilletia laevis</name>
    <dbReference type="NCBI Taxonomy" id="157183"/>
    <lineage>
        <taxon>Eukaryota</taxon>
        <taxon>Fungi</taxon>
        <taxon>Dikarya</taxon>
        <taxon>Basidiomycota</taxon>
        <taxon>Ustilaginomycotina</taxon>
        <taxon>Exobasidiomycetes</taxon>
        <taxon>Tilletiales</taxon>
        <taxon>Tilletiaceae</taxon>
        <taxon>Tilletia</taxon>
    </lineage>
</organism>
<comment type="caution">
    <text evidence="8">The sequence shown here is derived from an EMBL/GenBank/DDBJ whole genome shotgun (WGS) entry which is preliminary data.</text>
</comment>
<feature type="domain" description="RNA polymerase Rpb1" evidence="7">
    <location>
        <begin position="2"/>
        <end position="68"/>
    </location>
</feature>
<keyword evidence="9" id="KW-1185">Reference proteome</keyword>
<dbReference type="GO" id="GO:0003899">
    <property type="term" value="F:DNA-directed RNA polymerase activity"/>
    <property type="evidence" value="ECO:0007669"/>
    <property type="project" value="UniProtKB-EC"/>
</dbReference>
<evidence type="ECO:0000256" key="3">
    <source>
        <dbReference type="ARBA" id="ARBA00022478"/>
    </source>
</evidence>
<dbReference type="InterPro" id="IPR045867">
    <property type="entry name" value="DNA-dir_RpoC_beta_prime"/>
</dbReference>
<dbReference type="Pfam" id="PF04998">
    <property type="entry name" value="RNA_pol_Rpb1_5"/>
    <property type="match status" value="1"/>
</dbReference>
<dbReference type="PANTHER" id="PTHR19376:SF11">
    <property type="entry name" value="DNA-DIRECTED RNA POLYMERASE I SUBUNIT RPA1"/>
    <property type="match status" value="1"/>
</dbReference>
<reference evidence="8 9" key="1">
    <citation type="submission" date="2020-10" db="EMBL/GenBank/DDBJ databases">
        <authorList>
            <person name="Sedaghatjoo S."/>
        </authorList>
    </citation>
    <scope>NUCLEOTIDE SEQUENCE [LARGE SCALE GENOMIC DNA]</scope>
    <source>
        <strain evidence="8 9">LLFL</strain>
    </source>
</reference>
<dbReference type="SUPFAM" id="SSF64484">
    <property type="entry name" value="beta and beta-prime subunits of DNA dependent RNA-polymerase"/>
    <property type="match status" value="1"/>
</dbReference>
<accession>A0A9N8MBD3</accession>
<dbReference type="Gene3D" id="1.10.150.390">
    <property type="match status" value="1"/>
</dbReference>
<evidence type="ECO:0000256" key="4">
    <source>
        <dbReference type="ARBA" id="ARBA00022679"/>
    </source>
</evidence>
<dbReference type="PANTHER" id="PTHR19376">
    <property type="entry name" value="DNA-DIRECTED RNA POLYMERASE"/>
    <property type="match status" value="1"/>
</dbReference>
<name>A0A9N8MBD3_9BASI</name>
<dbReference type="AlphaFoldDB" id="A0A9N8MBD3"/>
<gene>
    <name evidence="8" type="ORF">JKILLFL_G4133</name>
</gene>
<keyword evidence="4" id="KW-0808">Transferase</keyword>
<dbReference type="Proteomes" id="UP000836404">
    <property type="component" value="Unassembled WGS sequence"/>
</dbReference>
<dbReference type="GO" id="GO:0006351">
    <property type="term" value="P:DNA-templated transcription"/>
    <property type="evidence" value="ECO:0007669"/>
    <property type="project" value="InterPro"/>
</dbReference>
<evidence type="ECO:0000313" key="9">
    <source>
        <dbReference type="Proteomes" id="UP000836404"/>
    </source>
</evidence>
<protein>
    <recommendedName>
        <fullName evidence="2">DNA-directed RNA polymerase</fullName>
        <ecNumber evidence="2">2.7.7.6</ecNumber>
    </recommendedName>
</protein>
<dbReference type="GO" id="GO:0005736">
    <property type="term" value="C:RNA polymerase I complex"/>
    <property type="evidence" value="ECO:0007669"/>
    <property type="project" value="TreeGrafter"/>
</dbReference>